<keyword evidence="3 10" id="KW-0436">Ligase</keyword>
<dbReference type="InterPro" id="IPR005148">
    <property type="entry name" value="Arg-tRNA-synth_N"/>
</dbReference>
<comment type="similarity">
    <text evidence="1 10">Belongs to the class-I aminoacyl-tRNA synthetase family.</text>
</comment>
<evidence type="ECO:0000313" key="13">
    <source>
        <dbReference type="EMBL" id="OHB16377.1"/>
    </source>
</evidence>
<evidence type="ECO:0000256" key="3">
    <source>
        <dbReference type="ARBA" id="ARBA00022598"/>
    </source>
</evidence>
<dbReference type="SUPFAM" id="SSF52374">
    <property type="entry name" value="Nucleotidylyl transferase"/>
    <property type="match status" value="1"/>
</dbReference>
<accession>A0A1G2V419</accession>
<dbReference type="InterPro" id="IPR014729">
    <property type="entry name" value="Rossmann-like_a/b/a_fold"/>
</dbReference>
<dbReference type="Pfam" id="PF05746">
    <property type="entry name" value="DALR_1"/>
    <property type="match status" value="1"/>
</dbReference>
<evidence type="ECO:0000256" key="4">
    <source>
        <dbReference type="ARBA" id="ARBA00022741"/>
    </source>
</evidence>
<dbReference type="PRINTS" id="PR01038">
    <property type="entry name" value="TRNASYNTHARG"/>
</dbReference>
<organism evidence="13 14">
    <name type="scientific">Candidatus Zambryskibacteria bacterium RIFOXYC1_FULL_39_10</name>
    <dbReference type="NCBI Taxonomy" id="1802779"/>
    <lineage>
        <taxon>Bacteria</taxon>
        <taxon>Candidatus Zambryskiibacteriota</taxon>
    </lineage>
</organism>
<dbReference type="InterPro" id="IPR001278">
    <property type="entry name" value="Arg-tRNA-ligase"/>
</dbReference>
<dbReference type="AlphaFoldDB" id="A0A1G2V419"/>
<dbReference type="InterPro" id="IPR035684">
    <property type="entry name" value="ArgRS_core"/>
</dbReference>
<dbReference type="GO" id="GO:0006420">
    <property type="term" value="P:arginyl-tRNA aminoacylation"/>
    <property type="evidence" value="ECO:0007669"/>
    <property type="project" value="UniProtKB-UniRule"/>
</dbReference>
<keyword evidence="4 10" id="KW-0547">Nucleotide-binding</keyword>
<evidence type="ECO:0000256" key="1">
    <source>
        <dbReference type="ARBA" id="ARBA00005594"/>
    </source>
</evidence>
<feature type="domain" description="Arginyl tRNA synthetase N-terminal" evidence="12">
    <location>
        <begin position="10"/>
        <end position="81"/>
    </location>
</feature>
<gene>
    <name evidence="13" type="ORF">A2431_01620</name>
</gene>
<comment type="caution">
    <text evidence="13">The sequence shown here is derived from an EMBL/GenBank/DDBJ whole genome shotgun (WGS) entry which is preliminary data.</text>
</comment>
<evidence type="ECO:0000256" key="5">
    <source>
        <dbReference type="ARBA" id="ARBA00022840"/>
    </source>
</evidence>
<sequence>MVLVVLENKMNIQEKIKKWIKETLKLGGDFVLAHPKDIKNGDFSFFSINENSKDLADRLEKNKILEIEKIEVVGKFINFYLSKEFFAKSVEEILNKGEKCGESKLFENKKIIIEHTQPNPFKVFHIGHLMNNAIGESITRIIKANGAETKAVGYHGDVGLHVAKAVYGLDKELSKHKVYEEIKNKVESKKEQVELMVFTEDDQLRKYINNAYAYGYKMYEEDEIDRENILKINKEIYENNNSWISYLYKSARQFSIDNFEYIYKLLSSHFDDHFYESETGEIGKKIVLENVGKIFENGEGGAVIFRGENFEPKTHTRVFINSEGITTYEAKEVGLAKLKKEKYDYNQSITITANEQDAFFGVTEVAIGEVIPGLKGKLKHLSHGMLRLPSGKMSSRTGDVISAEFLIDFIKAKVQEKIKALKHLSLRVKMTAEEEEKMTEIVAIGAIKYSILRQAIGGDIIFDFDKSISFEGDSGPYLQYACVRANSVLEKAKSEILNSKSETNSKSKIQIPETWEITELERHLYKFEETVERAGIEYAPHHIVTYLTELASIFNSFYASNKIIDEDDPTSPYKIALTQAVALTLKSGLNLLGIKVPERM</sequence>
<dbReference type="PANTHER" id="PTHR11956">
    <property type="entry name" value="ARGINYL-TRNA SYNTHETASE"/>
    <property type="match status" value="1"/>
</dbReference>
<dbReference type="EMBL" id="MHWW01000002">
    <property type="protein sequence ID" value="OHB16377.1"/>
    <property type="molecule type" value="Genomic_DNA"/>
</dbReference>
<keyword evidence="6 10" id="KW-0648">Protein biosynthesis</keyword>
<dbReference type="GO" id="GO:0004814">
    <property type="term" value="F:arginine-tRNA ligase activity"/>
    <property type="evidence" value="ECO:0007669"/>
    <property type="project" value="UniProtKB-UniRule"/>
</dbReference>
<dbReference type="Pfam" id="PF00750">
    <property type="entry name" value="tRNA-synt_1d"/>
    <property type="match status" value="1"/>
</dbReference>
<dbReference type="Gene3D" id="3.40.50.620">
    <property type="entry name" value="HUPs"/>
    <property type="match status" value="1"/>
</dbReference>
<dbReference type="InterPro" id="IPR036695">
    <property type="entry name" value="Arg-tRNA-synth_N_sf"/>
</dbReference>
<evidence type="ECO:0000313" key="14">
    <source>
        <dbReference type="Proteomes" id="UP000177697"/>
    </source>
</evidence>
<dbReference type="SMART" id="SM01016">
    <property type="entry name" value="Arg_tRNA_synt_N"/>
    <property type="match status" value="1"/>
</dbReference>
<dbReference type="Gene3D" id="3.30.1360.70">
    <property type="entry name" value="Arginyl tRNA synthetase N-terminal domain"/>
    <property type="match status" value="1"/>
</dbReference>
<keyword evidence="7 10" id="KW-0030">Aminoacyl-tRNA synthetase</keyword>
<evidence type="ECO:0000256" key="10">
    <source>
        <dbReference type="RuleBase" id="RU363038"/>
    </source>
</evidence>
<dbReference type="PANTHER" id="PTHR11956:SF5">
    <property type="entry name" value="ARGININE--TRNA LIGASE, CYTOPLASMIC"/>
    <property type="match status" value="1"/>
</dbReference>
<evidence type="ECO:0000259" key="12">
    <source>
        <dbReference type="SMART" id="SM01016"/>
    </source>
</evidence>
<dbReference type="GO" id="GO:0005524">
    <property type="term" value="F:ATP binding"/>
    <property type="evidence" value="ECO:0007669"/>
    <property type="project" value="UniProtKB-KW"/>
</dbReference>
<dbReference type="InterPro" id="IPR008909">
    <property type="entry name" value="DALR_anticod-bd"/>
</dbReference>
<feature type="domain" description="DALR anticodon binding" evidence="11">
    <location>
        <begin position="478"/>
        <end position="600"/>
    </location>
</feature>
<protein>
    <recommendedName>
        <fullName evidence="2 9">Arginine--tRNA ligase</fullName>
        <ecNumber evidence="2 9">6.1.1.19</ecNumber>
    </recommendedName>
</protein>
<dbReference type="NCBIfam" id="TIGR00456">
    <property type="entry name" value="argS"/>
    <property type="match status" value="1"/>
</dbReference>
<keyword evidence="5 10" id="KW-0067">ATP-binding</keyword>
<dbReference type="Proteomes" id="UP000177697">
    <property type="component" value="Unassembled WGS sequence"/>
</dbReference>
<proteinExistence type="inferred from homology"/>
<name>A0A1G2V419_9BACT</name>
<dbReference type="GO" id="GO:0005737">
    <property type="term" value="C:cytoplasm"/>
    <property type="evidence" value="ECO:0007669"/>
    <property type="project" value="UniProtKB-UniRule"/>
</dbReference>
<dbReference type="EC" id="6.1.1.19" evidence="2 9"/>
<evidence type="ECO:0000256" key="2">
    <source>
        <dbReference type="ARBA" id="ARBA00012837"/>
    </source>
</evidence>
<dbReference type="Gene3D" id="1.10.730.10">
    <property type="entry name" value="Isoleucyl-tRNA Synthetase, Domain 1"/>
    <property type="match status" value="1"/>
</dbReference>
<dbReference type="InterPro" id="IPR009080">
    <property type="entry name" value="tRNAsynth_Ia_anticodon-bd"/>
</dbReference>
<dbReference type="SUPFAM" id="SSF55190">
    <property type="entry name" value="Arginyl-tRNA synthetase (ArgRS), N-terminal 'additional' domain"/>
    <property type="match status" value="1"/>
</dbReference>
<dbReference type="FunFam" id="1.10.730.10:FF:000006">
    <property type="entry name" value="Arginyl-tRNA synthetase 2, mitochondrial"/>
    <property type="match status" value="1"/>
</dbReference>
<evidence type="ECO:0000256" key="7">
    <source>
        <dbReference type="ARBA" id="ARBA00023146"/>
    </source>
</evidence>
<evidence type="ECO:0000259" key="11">
    <source>
        <dbReference type="SMART" id="SM00836"/>
    </source>
</evidence>
<comment type="catalytic activity">
    <reaction evidence="8">
        <text>tRNA(Arg) + L-arginine + ATP = L-arginyl-tRNA(Arg) + AMP + diphosphate</text>
        <dbReference type="Rhea" id="RHEA:20301"/>
        <dbReference type="Rhea" id="RHEA-COMP:9658"/>
        <dbReference type="Rhea" id="RHEA-COMP:9673"/>
        <dbReference type="ChEBI" id="CHEBI:30616"/>
        <dbReference type="ChEBI" id="CHEBI:32682"/>
        <dbReference type="ChEBI" id="CHEBI:33019"/>
        <dbReference type="ChEBI" id="CHEBI:78442"/>
        <dbReference type="ChEBI" id="CHEBI:78513"/>
        <dbReference type="ChEBI" id="CHEBI:456215"/>
        <dbReference type="EC" id="6.1.1.19"/>
    </reaction>
</comment>
<dbReference type="SMART" id="SM00836">
    <property type="entry name" value="DALR_1"/>
    <property type="match status" value="1"/>
</dbReference>
<evidence type="ECO:0000256" key="8">
    <source>
        <dbReference type="ARBA" id="ARBA00049339"/>
    </source>
</evidence>
<evidence type="ECO:0000256" key="9">
    <source>
        <dbReference type="NCBIfam" id="TIGR00456"/>
    </source>
</evidence>
<evidence type="ECO:0000256" key="6">
    <source>
        <dbReference type="ARBA" id="ARBA00022917"/>
    </source>
</evidence>
<reference evidence="13 14" key="1">
    <citation type="journal article" date="2016" name="Nat. Commun.">
        <title>Thousands of microbial genomes shed light on interconnected biogeochemical processes in an aquifer system.</title>
        <authorList>
            <person name="Anantharaman K."/>
            <person name="Brown C.T."/>
            <person name="Hug L.A."/>
            <person name="Sharon I."/>
            <person name="Castelle C.J."/>
            <person name="Probst A.J."/>
            <person name="Thomas B.C."/>
            <person name="Singh A."/>
            <person name="Wilkins M.J."/>
            <person name="Karaoz U."/>
            <person name="Brodie E.L."/>
            <person name="Williams K.H."/>
            <person name="Hubbard S.S."/>
            <person name="Banfield J.F."/>
        </authorList>
    </citation>
    <scope>NUCLEOTIDE SEQUENCE [LARGE SCALE GENOMIC DNA]</scope>
</reference>
<dbReference type="SUPFAM" id="SSF47323">
    <property type="entry name" value="Anticodon-binding domain of a subclass of class I aminoacyl-tRNA synthetases"/>
    <property type="match status" value="1"/>
</dbReference>